<evidence type="ECO:0000313" key="2">
    <source>
        <dbReference type="Proteomes" id="UP000262802"/>
    </source>
</evidence>
<organism evidence="1 2">
    <name type="scientific">Hymenobacter oligotrophus</name>
    <dbReference type="NCBI Taxonomy" id="2319843"/>
    <lineage>
        <taxon>Bacteria</taxon>
        <taxon>Pseudomonadati</taxon>
        <taxon>Bacteroidota</taxon>
        <taxon>Cytophagia</taxon>
        <taxon>Cytophagales</taxon>
        <taxon>Hymenobacteraceae</taxon>
        <taxon>Hymenobacter</taxon>
    </lineage>
</organism>
<dbReference type="KEGG" id="hyh:D3Y59_12975"/>
<accession>A0A3B7R1L0</accession>
<keyword evidence="2" id="KW-1185">Reference proteome</keyword>
<evidence type="ECO:0008006" key="3">
    <source>
        <dbReference type="Google" id="ProtNLM"/>
    </source>
</evidence>
<gene>
    <name evidence="1" type="ORF">D3Y59_12975</name>
</gene>
<dbReference type="AlphaFoldDB" id="A0A3B7R1L0"/>
<protein>
    <recommendedName>
        <fullName evidence="3">STAS/SEC14 domain-containing protein</fullName>
    </recommendedName>
</protein>
<sequence length="143" mass="16553">MISPTTRSFLDLAYRPDLHLVVGRWLRQASLPELQQGYLDMLELAAAHQCPYWLLDARRRIDTDKEVMHWMLDRFTPQLPLRLSGQRSYLAYLVAPLHLRDAASGENFPPAHFFEDKPFMAERFTDEADAVAWLLGCQPAPRT</sequence>
<dbReference type="EMBL" id="CP032317">
    <property type="protein sequence ID" value="AYA37875.1"/>
    <property type="molecule type" value="Genomic_DNA"/>
</dbReference>
<proteinExistence type="predicted"/>
<dbReference type="Proteomes" id="UP000262802">
    <property type="component" value="Chromosome"/>
</dbReference>
<dbReference type="RefSeq" id="WP_119445433.1">
    <property type="nucleotide sequence ID" value="NZ_CP032317.1"/>
</dbReference>
<dbReference type="OrthoDB" id="884362at2"/>
<name>A0A3B7R1L0_9BACT</name>
<evidence type="ECO:0000313" key="1">
    <source>
        <dbReference type="EMBL" id="AYA37875.1"/>
    </source>
</evidence>
<reference evidence="1 2" key="1">
    <citation type="submission" date="2018-09" db="EMBL/GenBank/DDBJ databases">
        <title>Hymenobacter medium sp. nov., isolated from R2A medium.</title>
        <authorList>
            <person name="Yingchao G."/>
        </authorList>
    </citation>
    <scope>NUCLEOTIDE SEQUENCE [LARGE SCALE GENOMIC DNA]</scope>
    <source>
        <strain evidence="2">sh-6</strain>
    </source>
</reference>